<organism evidence="2 3">
    <name type="scientific">Rhodopirellula sallentina SM41</name>
    <dbReference type="NCBI Taxonomy" id="1263870"/>
    <lineage>
        <taxon>Bacteria</taxon>
        <taxon>Pseudomonadati</taxon>
        <taxon>Planctomycetota</taxon>
        <taxon>Planctomycetia</taxon>
        <taxon>Pirellulales</taxon>
        <taxon>Pirellulaceae</taxon>
        <taxon>Rhodopirellula</taxon>
    </lineage>
</organism>
<protein>
    <submittedName>
        <fullName evidence="2">Uncharacterized protein</fullName>
    </submittedName>
</protein>
<dbReference type="EMBL" id="ANOH01000048">
    <property type="protein sequence ID" value="EMI58050.1"/>
    <property type="molecule type" value="Genomic_DNA"/>
</dbReference>
<accession>M5U9E7</accession>
<feature type="compositionally biased region" description="Basic and acidic residues" evidence="1">
    <location>
        <begin position="66"/>
        <end position="77"/>
    </location>
</feature>
<dbReference type="AlphaFoldDB" id="M5U9E7"/>
<dbReference type="PATRIC" id="fig|1263870.3.peg.626"/>
<evidence type="ECO:0000313" key="3">
    <source>
        <dbReference type="Proteomes" id="UP000011885"/>
    </source>
</evidence>
<keyword evidence="3" id="KW-1185">Reference proteome</keyword>
<dbReference type="Proteomes" id="UP000011885">
    <property type="component" value="Unassembled WGS sequence"/>
</dbReference>
<reference evidence="2 3" key="1">
    <citation type="journal article" date="2013" name="Mar. Genomics">
        <title>Expression of sulfatases in Rhodopirellula baltica and the diversity of sulfatases in the genus Rhodopirellula.</title>
        <authorList>
            <person name="Wegner C.E."/>
            <person name="Richter-Heitmann T."/>
            <person name="Klindworth A."/>
            <person name="Klockow C."/>
            <person name="Richter M."/>
            <person name="Achstetter T."/>
            <person name="Glockner F.O."/>
            <person name="Harder J."/>
        </authorList>
    </citation>
    <scope>NUCLEOTIDE SEQUENCE [LARGE SCALE GENOMIC DNA]</scope>
    <source>
        <strain evidence="2 3">SM41</strain>
    </source>
</reference>
<evidence type="ECO:0000256" key="1">
    <source>
        <dbReference type="SAM" id="MobiDB-lite"/>
    </source>
</evidence>
<sequence>MSNNKNRAIFVHRLAGAVRGDVASGVSGLLRRGLVGRGEGPATSQGNDQAECSELEQHRRTLRRKRSDECRQDMFSL</sequence>
<name>M5U9E7_9BACT</name>
<proteinExistence type="predicted"/>
<feature type="region of interest" description="Disordered" evidence="1">
    <location>
        <begin position="33"/>
        <end position="77"/>
    </location>
</feature>
<evidence type="ECO:0000313" key="2">
    <source>
        <dbReference type="EMBL" id="EMI58050.1"/>
    </source>
</evidence>
<gene>
    <name evidence="2" type="ORF">RSSM_00569</name>
</gene>
<comment type="caution">
    <text evidence="2">The sequence shown here is derived from an EMBL/GenBank/DDBJ whole genome shotgun (WGS) entry which is preliminary data.</text>
</comment>